<organism evidence="1 2">
    <name type="scientific">Anaerovibrio slackiae</name>
    <dbReference type="NCBI Taxonomy" id="2652309"/>
    <lineage>
        <taxon>Bacteria</taxon>
        <taxon>Bacillati</taxon>
        <taxon>Bacillota</taxon>
        <taxon>Negativicutes</taxon>
        <taxon>Selenomonadales</taxon>
        <taxon>Selenomonadaceae</taxon>
        <taxon>Anaerovibrio</taxon>
    </lineage>
</organism>
<dbReference type="AlphaFoldDB" id="A0A6I2UEA5"/>
<comment type="caution">
    <text evidence="1">The sequence shown here is derived from an EMBL/GenBank/DDBJ whole genome shotgun (WGS) entry which is preliminary data.</text>
</comment>
<dbReference type="RefSeq" id="WP_154406331.1">
    <property type="nucleotide sequence ID" value="NZ_VUNR01000005.1"/>
</dbReference>
<protein>
    <submittedName>
        <fullName evidence="1">Uncharacterized protein</fullName>
    </submittedName>
</protein>
<keyword evidence="2" id="KW-1185">Reference proteome</keyword>
<reference evidence="1 2" key="1">
    <citation type="submission" date="2019-08" db="EMBL/GenBank/DDBJ databases">
        <title>In-depth cultivation of the pig gut microbiome towards novel bacterial diversity and tailored functional studies.</title>
        <authorList>
            <person name="Wylensek D."/>
            <person name="Hitch T.C.A."/>
            <person name="Clavel T."/>
        </authorList>
    </citation>
    <scope>NUCLEOTIDE SEQUENCE [LARGE SCALE GENOMIC DNA]</scope>
    <source>
        <strain evidence="1 2">WCA-693-APC-5D-A</strain>
    </source>
</reference>
<gene>
    <name evidence="1" type="ORF">FYJ84_04100</name>
</gene>
<proteinExistence type="predicted"/>
<dbReference type="GeneID" id="96778087"/>
<sequence length="184" mass="21136">MIKTLGVYNLEEALASAGLPMCLHIDALKASEGRGKKLGHAPVGSGHDKFLRGIMVSFRIQAPRYFYQQLDTYHFVESVSSQSTMHCVDEFNLNTMLAPATDQIIATRFKQLVQMYKDGRIPLSVVKASLPEGLMLYRDCVTNYQQLKTIYKQRRNHRLTEWQEFCDWIETLPMFKELVLDEIG</sequence>
<accession>A0A6I2UEA5</accession>
<evidence type="ECO:0000313" key="1">
    <source>
        <dbReference type="EMBL" id="MSU08175.1"/>
    </source>
</evidence>
<name>A0A6I2UEA5_9FIRM</name>
<evidence type="ECO:0000313" key="2">
    <source>
        <dbReference type="Proteomes" id="UP000433181"/>
    </source>
</evidence>
<dbReference type="Proteomes" id="UP000433181">
    <property type="component" value="Unassembled WGS sequence"/>
</dbReference>
<dbReference type="EMBL" id="VUNR01000005">
    <property type="protein sequence ID" value="MSU08175.1"/>
    <property type="molecule type" value="Genomic_DNA"/>
</dbReference>